<keyword evidence="1" id="KW-1133">Transmembrane helix</keyword>
<evidence type="ECO:0000313" key="2">
    <source>
        <dbReference type="EMBL" id="NML24821.1"/>
    </source>
</evidence>
<dbReference type="AlphaFoldDB" id="A0A848G573"/>
<dbReference type="Proteomes" id="UP000580043">
    <property type="component" value="Unassembled WGS sequence"/>
</dbReference>
<comment type="caution">
    <text evidence="2">The sequence shown here is derived from an EMBL/GenBank/DDBJ whole genome shotgun (WGS) entry which is preliminary data.</text>
</comment>
<organism evidence="2 3">
    <name type="scientific">Zoogloea dura</name>
    <dbReference type="NCBI Taxonomy" id="2728840"/>
    <lineage>
        <taxon>Bacteria</taxon>
        <taxon>Pseudomonadati</taxon>
        <taxon>Pseudomonadota</taxon>
        <taxon>Betaproteobacteria</taxon>
        <taxon>Rhodocyclales</taxon>
        <taxon>Zoogloeaceae</taxon>
        <taxon>Zoogloea</taxon>
    </lineage>
</organism>
<keyword evidence="1" id="KW-0812">Transmembrane</keyword>
<name>A0A848G573_9RHOO</name>
<reference evidence="2 3" key="1">
    <citation type="submission" date="2020-04" db="EMBL/GenBank/DDBJ databases">
        <title>Zoogloea sp. G-4-1-14 isolated from soil.</title>
        <authorList>
            <person name="Dahal R.H."/>
        </authorList>
    </citation>
    <scope>NUCLEOTIDE SEQUENCE [LARGE SCALE GENOMIC DNA]</scope>
    <source>
        <strain evidence="2 3">G-4-1-14</strain>
    </source>
</reference>
<feature type="transmembrane region" description="Helical" evidence="1">
    <location>
        <begin position="115"/>
        <end position="134"/>
    </location>
</feature>
<dbReference type="NCBIfam" id="NF041730">
    <property type="entry name" value="XrtH_assoc"/>
    <property type="match status" value="1"/>
</dbReference>
<keyword evidence="3" id="KW-1185">Reference proteome</keyword>
<keyword evidence="1" id="KW-0472">Membrane</keyword>
<accession>A0A848G573</accession>
<proteinExistence type="predicted"/>
<dbReference type="EMBL" id="JABBGA010000002">
    <property type="protein sequence ID" value="NML24821.1"/>
    <property type="molecule type" value="Genomic_DNA"/>
</dbReference>
<evidence type="ECO:0000313" key="3">
    <source>
        <dbReference type="Proteomes" id="UP000580043"/>
    </source>
</evidence>
<protein>
    <submittedName>
        <fullName evidence="2">Uncharacterized protein</fullName>
    </submittedName>
</protein>
<sequence>MSPQFSVIGSFFLRTLLFLVPTLALWYGARDWVVTPPAWLAGEALRHLYPSWVLGMERDGVSHVLVTNLRILAQNGRIGELAPEIRALSYCYGSALLPALLLASRAKGLWWKLPAGLALLIPFQAWGISFAWLLQVAVQSGPQVAHQAGFSSLGINLVAVGYQFGYLLFPALAPVLIWFAFDRRLVATVLVEGSLSARH</sequence>
<dbReference type="RefSeq" id="WP_169144466.1">
    <property type="nucleotide sequence ID" value="NZ_JABBGA010000002.1"/>
</dbReference>
<gene>
    <name evidence="2" type="ORF">HHL15_03665</name>
</gene>
<feature type="transmembrane region" description="Helical" evidence="1">
    <location>
        <begin position="12"/>
        <end position="29"/>
    </location>
</feature>
<evidence type="ECO:0000256" key="1">
    <source>
        <dbReference type="SAM" id="Phobius"/>
    </source>
</evidence>
<dbReference type="InterPro" id="IPR049823">
    <property type="entry name" value="XrtH_assoc"/>
</dbReference>
<feature type="transmembrane region" description="Helical" evidence="1">
    <location>
        <begin position="154"/>
        <end position="181"/>
    </location>
</feature>
<feature type="transmembrane region" description="Helical" evidence="1">
    <location>
        <begin position="85"/>
        <end position="103"/>
    </location>
</feature>